<dbReference type="EMBL" id="BSSD01000001">
    <property type="protein sequence ID" value="GLW89802.1"/>
    <property type="molecule type" value="Genomic_DNA"/>
</dbReference>
<dbReference type="PANTHER" id="PTHR45890:SF1">
    <property type="entry name" value="AARF DOMAIN CONTAINING KINASE 2"/>
    <property type="match status" value="1"/>
</dbReference>
<dbReference type="CDD" id="cd05121">
    <property type="entry name" value="ABC1_ADCK3-like"/>
    <property type="match status" value="1"/>
</dbReference>
<dbReference type="InterPro" id="IPR004147">
    <property type="entry name" value="ABC1_dom"/>
</dbReference>
<dbReference type="SUPFAM" id="SSF56112">
    <property type="entry name" value="Protein kinase-like (PK-like)"/>
    <property type="match status" value="1"/>
</dbReference>
<dbReference type="AlphaFoldDB" id="A0A9W6QI02"/>
<organism evidence="2 3">
    <name type="scientific">Actinokineospora globicatena</name>
    <dbReference type="NCBI Taxonomy" id="103729"/>
    <lineage>
        <taxon>Bacteria</taxon>
        <taxon>Bacillati</taxon>
        <taxon>Actinomycetota</taxon>
        <taxon>Actinomycetes</taxon>
        <taxon>Pseudonocardiales</taxon>
        <taxon>Pseudonocardiaceae</taxon>
        <taxon>Actinokineospora</taxon>
    </lineage>
</organism>
<accession>A0A9W6QI02</accession>
<dbReference type="PROSITE" id="PS50011">
    <property type="entry name" value="PROTEIN_KINASE_DOM"/>
    <property type="match status" value="1"/>
</dbReference>
<dbReference type="Gene3D" id="1.10.510.10">
    <property type="entry name" value="Transferase(Phosphotransferase) domain 1"/>
    <property type="match status" value="1"/>
</dbReference>
<dbReference type="InterPro" id="IPR052402">
    <property type="entry name" value="ADCK_kinase"/>
</dbReference>
<dbReference type="InterPro" id="IPR011009">
    <property type="entry name" value="Kinase-like_dom_sf"/>
</dbReference>
<keyword evidence="3" id="KW-1185">Reference proteome</keyword>
<name>A0A9W6QI02_9PSEU</name>
<gene>
    <name evidence="2" type="ORF">Aglo03_06180</name>
</gene>
<evidence type="ECO:0000259" key="1">
    <source>
        <dbReference type="PROSITE" id="PS50011"/>
    </source>
</evidence>
<proteinExistence type="predicted"/>
<reference evidence="2" key="1">
    <citation type="submission" date="2023-02" db="EMBL/GenBank/DDBJ databases">
        <title>Actinokineospora globicatena NBRC 15670.</title>
        <authorList>
            <person name="Ichikawa N."/>
            <person name="Sato H."/>
            <person name="Tonouchi N."/>
        </authorList>
    </citation>
    <scope>NUCLEOTIDE SEQUENCE</scope>
    <source>
        <strain evidence="2">NBRC 15670</strain>
    </source>
</reference>
<sequence>MVTTVVMLAPAGIRVAVQGRERGLPHLYRQIGRLLVALGPAFVKAGQVLGTRRDILTPALCAELEVLQDSVPPLDSARSREVLRDIYGPRLTELFPVIDYEPIAGGSVACVYRATDADGREVALKVLRPEISSILAADLRIMRWGAGLAARLPVLRGVPVTDVVDAMCAAVLAQLDFPREAANLTRLRRDLSAVPRIWVPQVYPELTRPDCVAMEFIPNLDLRTAQRCPVALRRRFAQSALTAIYHMLFVDGFVHCDLHPGNLYFTRGGEVVVLDAGFSVQLTERLRVLFAEFFLNMAVGRGDRCAEIVVDSSTGQRPDADLPGFLTRMAELVVRVHGLPAREFSLIGFATEMFDLQRRHGVHAAPELIFPLLSLLVIEGTIRDLDPDVDFQETAKPVLNRGLFGTRR</sequence>
<dbReference type="PANTHER" id="PTHR45890">
    <property type="entry name" value="AARF DOMAIN CONTAINING KINASE 2 (PREDICTED)"/>
    <property type="match status" value="1"/>
</dbReference>
<dbReference type="Pfam" id="PF03109">
    <property type="entry name" value="ABC1"/>
    <property type="match status" value="1"/>
</dbReference>
<evidence type="ECO:0000313" key="2">
    <source>
        <dbReference type="EMBL" id="GLW89802.1"/>
    </source>
</evidence>
<dbReference type="SMART" id="SM00220">
    <property type="entry name" value="S_TKc"/>
    <property type="match status" value="1"/>
</dbReference>
<dbReference type="GO" id="GO:0005524">
    <property type="term" value="F:ATP binding"/>
    <property type="evidence" value="ECO:0007669"/>
    <property type="project" value="InterPro"/>
</dbReference>
<feature type="domain" description="Protein kinase" evidence="1">
    <location>
        <begin position="97"/>
        <end position="404"/>
    </location>
</feature>
<dbReference type="Proteomes" id="UP001165042">
    <property type="component" value="Unassembled WGS sequence"/>
</dbReference>
<comment type="caution">
    <text evidence="2">The sequence shown here is derived from an EMBL/GenBank/DDBJ whole genome shotgun (WGS) entry which is preliminary data.</text>
</comment>
<dbReference type="InterPro" id="IPR000719">
    <property type="entry name" value="Prot_kinase_dom"/>
</dbReference>
<evidence type="ECO:0000313" key="3">
    <source>
        <dbReference type="Proteomes" id="UP001165042"/>
    </source>
</evidence>
<protein>
    <recommendedName>
        <fullName evidence="1">Protein kinase domain-containing protein</fullName>
    </recommendedName>
</protein>
<dbReference type="GO" id="GO:0004672">
    <property type="term" value="F:protein kinase activity"/>
    <property type="evidence" value="ECO:0007669"/>
    <property type="project" value="InterPro"/>
</dbReference>